<dbReference type="Gene3D" id="2.60.40.200">
    <property type="entry name" value="Superoxide dismutase, copper/zinc binding domain"/>
    <property type="match status" value="4"/>
</dbReference>
<dbReference type="Proteomes" id="UP001627154">
    <property type="component" value="Unassembled WGS sequence"/>
</dbReference>
<proteinExistence type="predicted"/>
<evidence type="ECO:0000256" key="2">
    <source>
        <dbReference type="SAM" id="SignalP"/>
    </source>
</evidence>
<sequence>MRIAGAGLGWPPLPLLLLLLILSCVATVTPLRLTAYISSGGLHGEVRFEPGSGPNSVHLRVSLKPTYQYPIQLWSWALTEFPVDYTRIGEDRCDERALGRSLVDLTDVIGPLVFPGNETASLDVAGLALTGEKGLAGKGLLMRDNQNDRTICASISVHDRRSERTAEARFQGAVTGSVWFRWFGAGRSRGIADAVVQADLRHTEPDAKNEGSSGDNRFTEHRWKIFVTDVYDGHQEQQNNCNVLQTLFDPDNSGPGKAIGDVDGRVGKVRVAAARSDRPAAKSAYRDPRLELLPYDLLLGAHRALYLVIFHPSHEDVILTCARIKPRRPIVAKAIINSRGLRGEVTLTQDTPFTHTWVNVSLAPINDLRVRYKYKYHVASYRIHELPRELEKFLGDDEDEEPCATTRRMYDPLRLESSGQPSHLKPPPGLGSQDQYAVGDLSGKLQDRKEGSLHLDIEHGSAKLAGIYWDAYLPLSGRNSVAHRSLVVHRHRSDDDATPVPWVCGTLALQAPDGSGRLAMTTARAIFRYPLVGQIVIRQPQNDPDADATIIVEHLVHADGGTLNDTHEHRWMIHSNAPGKDYYNWTARCLSAGEPYNPWKIKWDNDSSSQQQQRRCGPEDATFCRVADLEKRHGWLDIAGQKANALALTRKLFTDPLVALSGPASIFGKSIVIYDDHGPKARGDRLACSIISGMNRRKAVAKDWFGNGEESKIEGKLEFIQESPYDVTDVEVHLEGLETKMSGYHVHMTPVEIDLEFPCDDTTLYGHWNPLGVDPNSAPPPTTGSSDQYELGDLSGKFGTLDGRKRYDSVYNDTQLPLFGPRAIIGRSVVVHKKEKNARWACTTIERGYSPSEAREIRAIASFHHPNGFAYGYIRMTQLIYKDGSQSDTVIEVNLRHPGKYNTNVTRNHNWAIYVNPVGVDATVKVRNTRCVAGGYRWNPYFTQLADPLNEDLYRQECGRDLPLRCHVGDVSARVGPIDIDQRRQVLVDPNFPLEGAVSAMGKSIVVLEPDFGHYPFACANIESDNDIIKYVNIRKPPRFVAAQFLEEVQEVLGVPEWMLSLDNRKTKVLHNGDCIQFLMHFKGPIVAKLEQDFNRLLMTGKQAEPSLAIPGYVPNKRKTTLGYRLCEAWQSQKNKERTFKFYYGAGSNLTPSLMPWLIGVSLVLKVLLL</sequence>
<feature type="chain" id="PRO_5044865316" description="Superoxide dismutase copper/zinc binding domain-containing protein" evidence="2">
    <location>
        <begin position="27"/>
        <end position="1170"/>
    </location>
</feature>
<dbReference type="EMBL" id="JBJJXI010000087">
    <property type="protein sequence ID" value="KAL3394977.1"/>
    <property type="molecule type" value="Genomic_DNA"/>
</dbReference>
<dbReference type="PANTHER" id="PTHR20910">
    <property type="entry name" value="AGAP001623-PA"/>
    <property type="match status" value="1"/>
</dbReference>
<feature type="region of interest" description="Disordered" evidence="1">
    <location>
        <begin position="410"/>
        <end position="435"/>
    </location>
</feature>
<reference evidence="4 5" key="1">
    <citation type="journal article" date="2024" name="bioRxiv">
        <title>A reference genome for Trichogramma kaykai: A tiny desert-dwelling parasitoid wasp with competing sex-ratio distorters.</title>
        <authorList>
            <person name="Culotta J."/>
            <person name="Lindsey A.R."/>
        </authorList>
    </citation>
    <scope>NUCLEOTIDE SEQUENCE [LARGE SCALE GENOMIC DNA]</scope>
    <source>
        <strain evidence="4 5">KSX58</strain>
    </source>
</reference>
<evidence type="ECO:0000313" key="4">
    <source>
        <dbReference type="EMBL" id="KAL3394977.1"/>
    </source>
</evidence>
<keyword evidence="5" id="KW-1185">Reference proteome</keyword>
<dbReference type="PROSITE" id="PS51257">
    <property type="entry name" value="PROKAR_LIPOPROTEIN"/>
    <property type="match status" value="1"/>
</dbReference>
<accession>A0ABD2WR57</accession>
<name>A0ABD2WR57_9HYME</name>
<dbReference type="PANTHER" id="PTHR20910:SF1">
    <property type="entry name" value="SUPEROXIDE DISMUTASE COPPER_ZINC BINDING DOMAIN-CONTAINING PROTEIN"/>
    <property type="match status" value="1"/>
</dbReference>
<protein>
    <recommendedName>
        <fullName evidence="3">Superoxide dismutase copper/zinc binding domain-containing protein</fullName>
    </recommendedName>
</protein>
<feature type="signal peptide" evidence="2">
    <location>
        <begin position="1"/>
        <end position="26"/>
    </location>
</feature>
<evidence type="ECO:0000259" key="3">
    <source>
        <dbReference type="Pfam" id="PF00080"/>
    </source>
</evidence>
<organism evidence="4 5">
    <name type="scientific">Trichogramma kaykai</name>
    <dbReference type="NCBI Taxonomy" id="54128"/>
    <lineage>
        <taxon>Eukaryota</taxon>
        <taxon>Metazoa</taxon>
        <taxon>Ecdysozoa</taxon>
        <taxon>Arthropoda</taxon>
        <taxon>Hexapoda</taxon>
        <taxon>Insecta</taxon>
        <taxon>Pterygota</taxon>
        <taxon>Neoptera</taxon>
        <taxon>Endopterygota</taxon>
        <taxon>Hymenoptera</taxon>
        <taxon>Apocrita</taxon>
        <taxon>Proctotrupomorpha</taxon>
        <taxon>Chalcidoidea</taxon>
        <taxon>Trichogrammatidae</taxon>
        <taxon>Trichogramma</taxon>
    </lineage>
</organism>
<dbReference type="AlphaFoldDB" id="A0ABD2WR57"/>
<dbReference type="Pfam" id="PF00080">
    <property type="entry name" value="Sod_Cu"/>
    <property type="match status" value="1"/>
</dbReference>
<gene>
    <name evidence="4" type="ORF">TKK_010958</name>
</gene>
<evidence type="ECO:0000256" key="1">
    <source>
        <dbReference type="SAM" id="MobiDB-lite"/>
    </source>
</evidence>
<dbReference type="InterPro" id="IPR036423">
    <property type="entry name" value="SOD-like_Cu/Zn_dom_sf"/>
</dbReference>
<keyword evidence="2" id="KW-0732">Signal</keyword>
<comment type="caution">
    <text evidence="4">The sequence shown here is derived from an EMBL/GenBank/DDBJ whole genome shotgun (WGS) entry which is preliminary data.</text>
</comment>
<evidence type="ECO:0000313" key="5">
    <source>
        <dbReference type="Proteomes" id="UP001627154"/>
    </source>
</evidence>
<dbReference type="SUPFAM" id="SSF49329">
    <property type="entry name" value="Cu,Zn superoxide dismutase-like"/>
    <property type="match status" value="4"/>
</dbReference>
<dbReference type="InterPro" id="IPR001424">
    <property type="entry name" value="SOD_Cu_Zn_dom"/>
</dbReference>
<feature type="domain" description="Superoxide dismutase copper/zinc binding" evidence="3">
    <location>
        <begin position="714"/>
        <end position="838"/>
    </location>
</feature>
<dbReference type="InterPro" id="IPR053257">
    <property type="entry name" value="Cu-only_SOD"/>
</dbReference>